<evidence type="ECO:0000256" key="10">
    <source>
        <dbReference type="ARBA" id="ARBA00023033"/>
    </source>
</evidence>
<dbReference type="GO" id="GO:0020037">
    <property type="term" value="F:heme binding"/>
    <property type="evidence" value="ECO:0007669"/>
    <property type="project" value="InterPro"/>
</dbReference>
<dbReference type="GeneID" id="28826886"/>
<evidence type="ECO:0000256" key="3">
    <source>
        <dbReference type="ARBA" id="ARBA00010617"/>
    </source>
</evidence>
<evidence type="ECO:0000256" key="6">
    <source>
        <dbReference type="ARBA" id="ARBA00022723"/>
    </source>
</evidence>
<dbReference type="OrthoDB" id="6692864at2759"/>
<comment type="subcellular location">
    <subcellularLocation>
        <location evidence="2">Membrane</location>
    </subcellularLocation>
</comment>
<keyword evidence="7" id="KW-1133">Transmembrane helix</keyword>
<comment type="similarity">
    <text evidence="3 13">Belongs to the cytochrome P450 family.</text>
</comment>
<dbReference type="PRINTS" id="PR00463">
    <property type="entry name" value="EP450I"/>
</dbReference>
<evidence type="ECO:0000256" key="1">
    <source>
        <dbReference type="ARBA" id="ARBA00001971"/>
    </source>
</evidence>
<dbReference type="GO" id="GO:0016020">
    <property type="term" value="C:membrane"/>
    <property type="evidence" value="ECO:0007669"/>
    <property type="project" value="UniProtKB-SubCell"/>
</dbReference>
<dbReference type="RefSeq" id="XP_018064290.1">
    <property type="nucleotide sequence ID" value="XM_018217160.1"/>
</dbReference>
<organism evidence="14 15">
    <name type="scientific">Mollisia scopiformis</name>
    <name type="common">Conifer needle endophyte fungus</name>
    <name type="synonym">Phialocephala scopiformis</name>
    <dbReference type="NCBI Taxonomy" id="149040"/>
    <lineage>
        <taxon>Eukaryota</taxon>
        <taxon>Fungi</taxon>
        <taxon>Dikarya</taxon>
        <taxon>Ascomycota</taxon>
        <taxon>Pezizomycotina</taxon>
        <taxon>Leotiomycetes</taxon>
        <taxon>Helotiales</taxon>
        <taxon>Mollisiaceae</taxon>
        <taxon>Mollisia</taxon>
    </lineage>
</organism>
<evidence type="ECO:0000313" key="14">
    <source>
        <dbReference type="EMBL" id="KUJ09935.1"/>
    </source>
</evidence>
<evidence type="ECO:0000256" key="7">
    <source>
        <dbReference type="ARBA" id="ARBA00022989"/>
    </source>
</evidence>
<comment type="cofactor">
    <cofactor evidence="1 12">
        <name>heme</name>
        <dbReference type="ChEBI" id="CHEBI:30413"/>
    </cofactor>
</comment>
<dbReference type="GO" id="GO:0005506">
    <property type="term" value="F:iron ion binding"/>
    <property type="evidence" value="ECO:0007669"/>
    <property type="project" value="InterPro"/>
</dbReference>
<gene>
    <name evidence="14" type="ORF">LY89DRAFT_700990</name>
</gene>
<dbReference type="AlphaFoldDB" id="A0A132BBZ3"/>
<proteinExistence type="inferred from homology"/>
<dbReference type="PANTHER" id="PTHR24305">
    <property type="entry name" value="CYTOCHROME P450"/>
    <property type="match status" value="1"/>
</dbReference>
<dbReference type="PANTHER" id="PTHR24305:SF112">
    <property type="entry name" value="L-ORNITHINE-N5-MONOOXYGENASE (EUROFUNG)"/>
    <property type="match status" value="1"/>
</dbReference>
<dbReference type="InterPro" id="IPR017972">
    <property type="entry name" value="Cyt_P450_CS"/>
</dbReference>
<dbReference type="PROSITE" id="PS00086">
    <property type="entry name" value="CYTOCHROME_P450"/>
    <property type="match status" value="1"/>
</dbReference>
<dbReference type="STRING" id="149040.A0A132BBZ3"/>
<keyword evidence="6 12" id="KW-0479">Metal-binding</keyword>
<dbReference type="Pfam" id="PF00067">
    <property type="entry name" value="p450"/>
    <property type="match status" value="1"/>
</dbReference>
<protein>
    <submittedName>
        <fullName evidence="14">High nitrogen upregulated cytochrome P450 monooxygenase-like protein 2</fullName>
    </submittedName>
</protein>
<evidence type="ECO:0000256" key="13">
    <source>
        <dbReference type="RuleBase" id="RU000461"/>
    </source>
</evidence>
<evidence type="ECO:0000256" key="11">
    <source>
        <dbReference type="ARBA" id="ARBA00023136"/>
    </source>
</evidence>
<dbReference type="SUPFAM" id="SSF48264">
    <property type="entry name" value="Cytochrome P450"/>
    <property type="match status" value="1"/>
</dbReference>
<dbReference type="InParanoid" id="A0A132BBZ3"/>
<evidence type="ECO:0000256" key="9">
    <source>
        <dbReference type="ARBA" id="ARBA00023004"/>
    </source>
</evidence>
<keyword evidence="9 12" id="KW-0408">Iron</keyword>
<dbReference type="Gene3D" id="1.10.630.10">
    <property type="entry name" value="Cytochrome P450"/>
    <property type="match status" value="1"/>
</dbReference>
<evidence type="ECO:0000256" key="5">
    <source>
        <dbReference type="ARBA" id="ARBA00022692"/>
    </source>
</evidence>
<evidence type="ECO:0000256" key="4">
    <source>
        <dbReference type="ARBA" id="ARBA00022617"/>
    </source>
</evidence>
<keyword evidence="11" id="KW-0472">Membrane</keyword>
<keyword evidence="15" id="KW-1185">Reference proteome</keyword>
<dbReference type="KEGG" id="psco:LY89DRAFT_700990"/>
<accession>A0A132BBZ3</accession>
<dbReference type="GO" id="GO:0016705">
    <property type="term" value="F:oxidoreductase activity, acting on paired donors, with incorporation or reduction of molecular oxygen"/>
    <property type="evidence" value="ECO:0007669"/>
    <property type="project" value="InterPro"/>
</dbReference>
<dbReference type="InterPro" id="IPR001128">
    <property type="entry name" value="Cyt_P450"/>
</dbReference>
<keyword evidence="8 13" id="KW-0560">Oxidoreductase</keyword>
<evidence type="ECO:0000256" key="12">
    <source>
        <dbReference type="PIRSR" id="PIRSR602401-1"/>
    </source>
</evidence>
<keyword evidence="10 13" id="KW-0503">Monooxygenase</keyword>
<dbReference type="PRINTS" id="PR00385">
    <property type="entry name" value="P450"/>
</dbReference>
<dbReference type="InterPro" id="IPR002401">
    <property type="entry name" value="Cyt_P450_E_grp-I"/>
</dbReference>
<evidence type="ECO:0000313" key="15">
    <source>
        <dbReference type="Proteomes" id="UP000070700"/>
    </source>
</evidence>
<reference evidence="14 15" key="1">
    <citation type="submission" date="2015-10" db="EMBL/GenBank/DDBJ databases">
        <title>Full genome of DAOMC 229536 Phialocephala scopiformis, a fungal endophyte of spruce producing the potent anti-insectan compound rugulosin.</title>
        <authorList>
            <consortium name="DOE Joint Genome Institute"/>
            <person name="Walker A.K."/>
            <person name="Frasz S.L."/>
            <person name="Seifert K.A."/>
            <person name="Miller J.D."/>
            <person name="Mondo S.J."/>
            <person name="Labutti K."/>
            <person name="Lipzen A."/>
            <person name="Dockter R."/>
            <person name="Kennedy M."/>
            <person name="Grigoriev I.V."/>
            <person name="Spatafora J.W."/>
        </authorList>
    </citation>
    <scope>NUCLEOTIDE SEQUENCE [LARGE SCALE GENOMIC DNA]</scope>
    <source>
        <strain evidence="14 15">CBS 120377</strain>
    </source>
</reference>
<evidence type="ECO:0000256" key="8">
    <source>
        <dbReference type="ARBA" id="ARBA00023002"/>
    </source>
</evidence>
<keyword evidence="5" id="KW-0812">Transmembrane</keyword>
<dbReference type="EMBL" id="KQ947430">
    <property type="protein sequence ID" value="KUJ09935.1"/>
    <property type="molecule type" value="Genomic_DNA"/>
</dbReference>
<feature type="binding site" description="axial binding residue" evidence="12">
    <location>
        <position position="251"/>
    </location>
    <ligand>
        <name>heme</name>
        <dbReference type="ChEBI" id="CHEBI:30413"/>
    </ligand>
    <ligandPart>
        <name>Fe</name>
        <dbReference type="ChEBI" id="CHEBI:18248"/>
    </ligandPart>
</feature>
<evidence type="ECO:0000256" key="2">
    <source>
        <dbReference type="ARBA" id="ARBA00004370"/>
    </source>
</evidence>
<dbReference type="InterPro" id="IPR036396">
    <property type="entry name" value="Cyt_P450_sf"/>
</dbReference>
<dbReference type="Proteomes" id="UP000070700">
    <property type="component" value="Unassembled WGS sequence"/>
</dbReference>
<dbReference type="InterPro" id="IPR050121">
    <property type="entry name" value="Cytochrome_P450_monoxygenase"/>
</dbReference>
<sequence>MADLAFAHNAGMQDGTRQNDYMGFIHKYMATVVMLGALRPLHALLPYLPKTADIEAHRQRGLALLSSRLKLGKTRKDLFTHLLDADATFTSEQLYSNSSMIIIAGTDTTSSTMTQLFRALALNPQIQKKMQCEIDEFCAEGKHISVESTKGFGYINAVISESLRLFNPVPGGIYAATPPSGLTIPAFGEKGNETFVPGNVQVMIPHLALMTDPRYFPKGDEFIPERWTGEWNAGVLDRRAYIPFGYGVHSCVGKQLALNEMRLAVASIVKEWDIVLGEQYDEKVWKYGIKDYHTVKVGELWAKFVPRKV</sequence>
<keyword evidence="4 12" id="KW-0349">Heme</keyword>
<name>A0A132BBZ3_MOLSC</name>
<dbReference type="GO" id="GO:0004497">
    <property type="term" value="F:monooxygenase activity"/>
    <property type="evidence" value="ECO:0007669"/>
    <property type="project" value="UniProtKB-KW"/>
</dbReference>